<sequence length="253" mass="28548">MKEDILGYRVDALSPGECCDQICNSIEAGEKRWLACMNPHSYAVSLQDQTFSSALHNSDYLVADGVGVVYASQMLGGNISERVTGSDVFSGVLERLNRTGGRRVFFLGSTEETLAAIRKRLARDYPNVILAGTYSPPFKPEYSRQELDEMIAAVNLAQADVLWVGMTAPKQEKWIMDNFQELDVRFAAAIGAVFDFYTGRVKRSHPAFQRVGLEWLPRLVQEPKRLWRRMFVSAPVFLIDVLKSKWFGKRVVN</sequence>
<evidence type="ECO:0000313" key="3">
    <source>
        <dbReference type="EMBL" id="MDO3720313.1"/>
    </source>
</evidence>
<keyword evidence="2" id="KW-0808">Transferase</keyword>
<protein>
    <submittedName>
        <fullName evidence="3">WecB/TagA/CpsF family glycosyltransferase</fullName>
    </submittedName>
</protein>
<proteinExistence type="predicted"/>
<accession>A0ABT8VWE8</accession>
<dbReference type="Pfam" id="PF03808">
    <property type="entry name" value="Glyco_tran_WecG"/>
    <property type="match status" value="1"/>
</dbReference>
<dbReference type="RefSeq" id="WP_302908552.1">
    <property type="nucleotide sequence ID" value="NZ_JAUMIS010000001.1"/>
</dbReference>
<organism evidence="3 4">
    <name type="scientific">Marinobacter suaedae</name>
    <dbReference type="NCBI Taxonomy" id="3057675"/>
    <lineage>
        <taxon>Bacteria</taxon>
        <taxon>Pseudomonadati</taxon>
        <taxon>Pseudomonadota</taxon>
        <taxon>Gammaproteobacteria</taxon>
        <taxon>Pseudomonadales</taxon>
        <taxon>Marinobacteraceae</taxon>
        <taxon>Marinobacter</taxon>
    </lineage>
</organism>
<gene>
    <name evidence="3" type="ORF">QVZ43_01195</name>
</gene>
<keyword evidence="1" id="KW-0328">Glycosyltransferase</keyword>
<evidence type="ECO:0000256" key="2">
    <source>
        <dbReference type="ARBA" id="ARBA00022679"/>
    </source>
</evidence>
<reference evidence="3" key="1">
    <citation type="submission" date="2023-07" db="EMBL/GenBank/DDBJ databases">
        <title>Marinobacter sp. chi1 genome sequencing and assembly.</title>
        <authorList>
            <person name="Park S."/>
        </authorList>
    </citation>
    <scope>NUCLEOTIDE SEQUENCE</scope>
    <source>
        <strain evidence="3">Chi1</strain>
    </source>
</reference>
<dbReference type="InterPro" id="IPR004629">
    <property type="entry name" value="WecG_TagA_CpsF"/>
</dbReference>
<dbReference type="PANTHER" id="PTHR34136:SF1">
    <property type="entry name" value="UDP-N-ACETYL-D-MANNOSAMINURONIC ACID TRANSFERASE"/>
    <property type="match status" value="1"/>
</dbReference>
<keyword evidence="4" id="KW-1185">Reference proteome</keyword>
<dbReference type="EMBL" id="JAUMIS010000001">
    <property type="protein sequence ID" value="MDO3720313.1"/>
    <property type="molecule type" value="Genomic_DNA"/>
</dbReference>
<dbReference type="NCBIfam" id="TIGR00696">
    <property type="entry name" value="wecG_tagA_cpsF"/>
    <property type="match status" value="1"/>
</dbReference>
<dbReference type="CDD" id="cd06533">
    <property type="entry name" value="Glyco_transf_WecG_TagA"/>
    <property type="match status" value="1"/>
</dbReference>
<name>A0ABT8VWE8_9GAMM</name>
<comment type="caution">
    <text evidence="3">The sequence shown here is derived from an EMBL/GenBank/DDBJ whole genome shotgun (WGS) entry which is preliminary data.</text>
</comment>
<evidence type="ECO:0000256" key="1">
    <source>
        <dbReference type="ARBA" id="ARBA00022676"/>
    </source>
</evidence>
<dbReference type="Proteomes" id="UP001168640">
    <property type="component" value="Unassembled WGS sequence"/>
</dbReference>
<evidence type="ECO:0000313" key="4">
    <source>
        <dbReference type="Proteomes" id="UP001168640"/>
    </source>
</evidence>
<dbReference type="PANTHER" id="PTHR34136">
    <property type="match status" value="1"/>
</dbReference>